<dbReference type="Proteomes" id="UP001497497">
    <property type="component" value="Unassembled WGS sequence"/>
</dbReference>
<feature type="compositionally biased region" description="Low complexity" evidence="1">
    <location>
        <begin position="26"/>
        <end position="43"/>
    </location>
</feature>
<feature type="region of interest" description="Disordered" evidence="1">
    <location>
        <begin position="1"/>
        <end position="83"/>
    </location>
</feature>
<reference evidence="2 3" key="1">
    <citation type="submission" date="2024-04" db="EMBL/GenBank/DDBJ databases">
        <authorList>
            <consortium name="Genoscope - CEA"/>
            <person name="William W."/>
        </authorList>
    </citation>
    <scope>NUCLEOTIDE SEQUENCE [LARGE SCALE GENOMIC DNA]</scope>
</reference>
<feature type="compositionally biased region" description="Low complexity" evidence="1">
    <location>
        <begin position="163"/>
        <end position="177"/>
    </location>
</feature>
<dbReference type="AlphaFoldDB" id="A0AAV2I1H9"/>
<organism evidence="2 3">
    <name type="scientific">Lymnaea stagnalis</name>
    <name type="common">Great pond snail</name>
    <name type="synonym">Helix stagnalis</name>
    <dbReference type="NCBI Taxonomy" id="6523"/>
    <lineage>
        <taxon>Eukaryota</taxon>
        <taxon>Metazoa</taxon>
        <taxon>Spiralia</taxon>
        <taxon>Lophotrochozoa</taxon>
        <taxon>Mollusca</taxon>
        <taxon>Gastropoda</taxon>
        <taxon>Heterobranchia</taxon>
        <taxon>Euthyneura</taxon>
        <taxon>Panpulmonata</taxon>
        <taxon>Hygrophila</taxon>
        <taxon>Lymnaeoidea</taxon>
        <taxon>Lymnaeidae</taxon>
        <taxon>Lymnaea</taxon>
    </lineage>
</organism>
<comment type="caution">
    <text evidence="2">The sequence shown here is derived from an EMBL/GenBank/DDBJ whole genome shotgun (WGS) entry which is preliminary data.</text>
</comment>
<sequence>GTRKPSSPHGSVHKNQDAKSGAPLTSEASKSFSVSSPSLISGSPSGGRVTIQESQSNAKLTPGTPLVHPAVPPSLPTKIVQGPGPHEIQIQIQLSKNANHQPVAHIQQSGAGGTSATTTGLPKSSSESSSIISSMLQAPRQLSPMIGQPGVQFPALSKAGSPLLTSRSFSGFTTGTR</sequence>
<evidence type="ECO:0000313" key="3">
    <source>
        <dbReference type="Proteomes" id="UP001497497"/>
    </source>
</evidence>
<protein>
    <submittedName>
        <fullName evidence="2">Uncharacterized protein</fullName>
    </submittedName>
</protein>
<keyword evidence="3" id="KW-1185">Reference proteome</keyword>
<feature type="non-terminal residue" evidence="2">
    <location>
        <position position="1"/>
    </location>
</feature>
<evidence type="ECO:0000313" key="2">
    <source>
        <dbReference type="EMBL" id="CAL1540438.1"/>
    </source>
</evidence>
<feature type="compositionally biased region" description="Low complexity" evidence="1">
    <location>
        <begin position="114"/>
        <end position="134"/>
    </location>
</feature>
<gene>
    <name evidence="2" type="ORF">GSLYS_00014087001</name>
</gene>
<dbReference type="EMBL" id="CAXITT010000381">
    <property type="protein sequence ID" value="CAL1540438.1"/>
    <property type="molecule type" value="Genomic_DNA"/>
</dbReference>
<feature type="non-terminal residue" evidence="2">
    <location>
        <position position="177"/>
    </location>
</feature>
<accession>A0AAV2I1H9</accession>
<evidence type="ECO:0000256" key="1">
    <source>
        <dbReference type="SAM" id="MobiDB-lite"/>
    </source>
</evidence>
<proteinExistence type="predicted"/>
<feature type="region of interest" description="Disordered" evidence="1">
    <location>
        <begin position="98"/>
        <end position="177"/>
    </location>
</feature>
<name>A0AAV2I1H9_LYMST</name>